<dbReference type="OMA" id="GEPDYIG"/>
<feature type="region of interest" description="Disordered" evidence="10">
    <location>
        <begin position="382"/>
        <end position="414"/>
    </location>
</feature>
<keyword evidence="3 9" id="KW-0489">Methyltransferase</keyword>
<feature type="active site" evidence="9">
    <location>
        <position position="493"/>
    </location>
</feature>
<keyword evidence="5 9" id="KW-0949">S-adenosyl-L-methionine</keyword>
<gene>
    <name evidence="13" type="ORF">KP509_34G031800</name>
</gene>
<evidence type="ECO:0000259" key="12">
    <source>
        <dbReference type="PROSITE" id="PS51038"/>
    </source>
</evidence>
<keyword evidence="14" id="KW-1185">Reference proteome</keyword>
<evidence type="ECO:0000256" key="8">
    <source>
        <dbReference type="ARBA" id="ARBA00047422"/>
    </source>
</evidence>
<dbReference type="PROSITE" id="PS51679">
    <property type="entry name" value="SAM_MT_C5"/>
    <property type="match status" value="1"/>
</dbReference>
<dbReference type="InterPro" id="IPR016197">
    <property type="entry name" value="Chromo-like_dom_sf"/>
</dbReference>
<dbReference type="SMART" id="SM00298">
    <property type="entry name" value="CHROMO"/>
    <property type="match status" value="1"/>
</dbReference>
<dbReference type="PROSITE" id="PS51038">
    <property type="entry name" value="BAH"/>
    <property type="match status" value="1"/>
</dbReference>
<evidence type="ECO:0000256" key="6">
    <source>
        <dbReference type="ARBA" id="ARBA00023125"/>
    </source>
</evidence>
<dbReference type="CDD" id="cd18635">
    <property type="entry name" value="CD_CMT3_like"/>
    <property type="match status" value="1"/>
</dbReference>
<evidence type="ECO:0000256" key="3">
    <source>
        <dbReference type="ARBA" id="ARBA00022603"/>
    </source>
</evidence>
<dbReference type="InterPro" id="IPR000953">
    <property type="entry name" value="Chromo/chromo_shadow_dom"/>
</dbReference>
<feature type="domain" description="BAH" evidence="12">
    <location>
        <begin position="138"/>
        <end position="258"/>
    </location>
</feature>
<dbReference type="GO" id="GO:0003886">
    <property type="term" value="F:DNA (cytosine-5-)-methyltransferase activity"/>
    <property type="evidence" value="ECO:0007669"/>
    <property type="project" value="UniProtKB-EC"/>
</dbReference>
<evidence type="ECO:0000256" key="2">
    <source>
        <dbReference type="ARBA" id="ARBA00011975"/>
    </source>
</evidence>
<keyword evidence="7" id="KW-0539">Nucleus</keyword>
<dbReference type="EMBL" id="CM035439">
    <property type="protein sequence ID" value="KAH7283946.1"/>
    <property type="molecule type" value="Genomic_DNA"/>
</dbReference>
<accession>A0A8T2QK09</accession>
<comment type="similarity">
    <text evidence="9">Belongs to the class I-like SAM-binding methyltransferase superfamily. C5-methyltransferase family.</text>
</comment>
<evidence type="ECO:0000313" key="13">
    <source>
        <dbReference type="EMBL" id="KAH7283944.1"/>
    </source>
</evidence>
<dbReference type="PROSITE" id="PS50013">
    <property type="entry name" value="CHROMO_2"/>
    <property type="match status" value="1"/>
</dbReference>
<dbReference type="InterPro" id="IPR043151">
    <property type="entry name" value="BAH_sf"/>
</dbReference>
<name>A0A8T2QK09_CERRI</name>
<dbReference type="Pfam" id="PF00145">
    <property type="entry name" value="DNA_methylase"/>
    <property type="match status" value="1"/>
</dbReference>
<dbReference type="Pfam" id="PF00385">
    <property type="entry name" value="Chromo"/>
    <property type="match status" value="1"/>
</dbReference>
<evidence type="ECO:0000256" key="9">
    <source>
        <dbReference type="PROSITE-ProRule" id="PRU01016"/>
    </source>
</evidence>
<proteinExistence type="inferred from homology"/>
<feature type="domain" description="Chromo" evidence="11">
    <location>
        <begin position="415"/>
        <end position="468"/>
    </location>
</feature>
<dbReference type="EC" id="2.1.1.37" evidence="2"/>
<dbReference type="InterPro" id="IPR001025">
    <property type="entry name" value="BAH_dom"/>
</dbReference>
<dbReference type="Proteomes" id="UP000825935">
    <property type="component" value="Chromosome 34"/>
</dbReference>
<dbReference type="Gene3D" id="2.30.30.490">
    <property type="match status" value="1"/>
</dbReference>
<dbReference type="InterPro" id="IPR029063">
    <property type="entry name" value="SAM-dependent_MTases_sf"/>
</dbReference>
<feature type="compositionally biased region" description="Basic residues" evidence="10">
    <location>
        <begin position="54"/>
        <end position="66"/>
    </location>
</feature>
<sequence length="889" mass="100156">MPARKVIVIEDSSDGEEEVVKIKRSNKKQKLDDSKVFPNERTPDDPHNENSTGRMKKKGTSSKRSKGNGDARFIGSPIKKEEAQRRWPERYDPIKNKVRVVDDENDRKRKLTPEDETLEDVGPSKCVAHYLKAEVDGTVYELGNCVHVHSGGEQEFIGRIVEFFEDDKRNSWFTSQWFYRVDDTAIRVVDDVKHDKKRVFYSEVKDLNPLDCLVSKIKIIRLSPLHHFNTLNPKPVPPCDYYYDVGYDVSFSRFYTLPPEIDAGSDGSEITVCNDVSLGSASSSLSESRSDNNEASSGVSKEYVLLDLYSGCGGMSTGLCMGATLSSVRLVAKWALDLNPNACKSLEYNHPETKVRNESAENFLALLKEWRKLCDKYVKSEDVDDSKGRGRRKNAVVSSDDEDDDDSGPSKPGEYEVEKIVGIKFASESESGKGSVQMKVRWKGYSSSDDTWEPLENLGDCDDCVRKFVIEGKRKKILPMPGDVDVVCGGPPCQGASGFNRFRNKENPLQCERNKQIVVYMDIVDYLKPRFVLMENVVDILRFADGILGRYALSRLVQMHYQAQLGMMVAGCYGLPQFRMRVFLWGAAPSEVLPPYPMPTHDVVPKGGIPQEWEHNMVAYDEKNKPTLLRPLTLGDALRDLPPVGNAETRDEINYGGGARTEFQRFIRLPKDVLTGVSTVASCKKQKLMLHDHRPLNLNIDDYQRVCRIPHQKGANFRMLPGVIVREDNTVALDETVERELLPSGKPLVPDYAISFVKGRSPKPFGRLWWDETVPTVVTRAEPHNQAILHPEQDRVLTIRENARLQGFPDYYKLFGPVKERYIQVGNAVAVPVGRVLGYSLGLAIRHAIPSSSTMILPPKFPQSLMNSAQQISDIPLEPQDNENGENDE</sequence>
<dbReference type="GO" id="GO:0003677">
    <property type="term" value="F:DNA binding"/>
    <property type="evidence" value="ECO:0007669"/>
    <property type="project" value="UniProtKB-KW"/>
</dbReference>
<comment type="catalytic activity">
    <reaction evidence="8">
        <text>a 2'-deoxycytidine in DNA + S-adenosyl-L-methionine = a 5-methyl-2'-deoxycytidine in DNA + S-adenosyl-L-homocysteine + H(+)</text>
        <dbReference type="Rhea" id="RHEA:13681"/>
        <dbReference type="Rhea" id="RHEA-COMP:11369"/>
        <dbReference type="Rhea" id="RHEA-COMP:11370"/>
        <dbReference type="ChEBI" id="CHEBI:15378"/>
        <dbReference type="ChEBI" id="CHEBI:57856"/>
        <dbReference type="ChEBI" id="CHEBI:59789"/>
        <dbReference type="ChEBI" id="CHEBI:85452"/>
        <dbReference type="ChEBI" id="CHEBI:85454"/>
        <dbReference type="EC" id="2.1.1.37"/>
    </reaction>
</comment>
<evidence type="ECO:0000259" key="11">
    <source>
        <dbReference type="PROSITE" id="PS50013"/>
    </source>
</evidence>
<dbReference type="SUPFAM" id="SSF53335">
    <property type="entry name" value="S-adenosyl-L-methionine-dependent methyltransferases"/>
    <property type="match status" value="1"/>
</dbReference>
<feature type="region of interest" description="Disordered" evidence="10">
    <location>
        <begin position="1"/>
        <end position="74"/>
    </location>
</feature>
<dbReference type="InterPro" id="IPR050390">
    <property type="entry name" value="C5-Methyltransferase"/>
</dbReference>
<dbReference type="PRINTS" id="PR00504">
    <property type="entry name" value="CHROMODOMAIN"/>
</dbReference>
<dbReference type="Gene3D" id="3.90.120.10">
    <property type="entry name" value="DNA Methylase, subunit A, domain 2"/>
    <property type="match status" value="1"/>
</dbReference>
<protein>
    <recommendedName>
        <fullName evidence="2">DNA (cytosine-5-)-methyltransferase</fullName>
        <ecNumber evidence="2">2.1.1.37</ecNumber>
    </recommendedName>
</protein>
<comment type="caution">
    <text evidence="13">The sequence shown here is derived from an EMBL/GenBank/DDBJ whole genome shotgun (WGS) entry which is preliminary data.</text>
</comment>
<dbReference type="FunFam" id="3.90.120.10:FF:000003">
    <property type="entry name" value="DNA (cytosine-5)-methyltransferase 1"/>
    <property type="match status" value="1"/>
</dbReference>
<organism evidence="13 14">
    <name type="scientific">Ceratopteris richardii</name>
    <name type="common">Triangle waterfern</name>
    <dbReference type="NCBI Taxonomy" id="49495"/>
    <lineage>
        <taxon>Eukaryota</taxon>
        <taxon>Viridiplantae</taxon>
        <taxon>Streptophyta</taxon>
        <taxon>Embryophyta</taxon>
        <taxon>Tracheophyta</taxon>
        <taxon>Polypodiopsida</taxon>
        <taxon>Polypodiidae</taxon>
        <taxon>Polypodiales</taxon>
        <taxon>Pteridineae</taxon>
        <taxon>Pteridaceae</taxon>
        <taxon>Parkerioideae</taxon>
        <taxon>Ceratopteris</taxon>
    </lineage>
</organism>
<evidence type="ECO:0000256" key="5">
    <source>
        <dbReference type="ARBA" id="ARBA00022691"/>
    </source>
</evidence>
<dbReference type="InterPro" id="IPR001525">
    <property type="entry name" value="C5_MeTfrase"/>
</dbReference>
<evidence type="ECO:0000256" key="1">
    <source>
        <dbReference type="ARBA" id="ARBA00004123"/>
    </source>
</evidence>
<evidence type="ECO:0000256" key="4">
    <source>
        <dbReference type="ARBA" id="ARBA00022679"/>
    </source>
</evidence>
<dbReference type="PANTHER" id="PTHR10629">
    <property type="entry name" value="CYTOSINE-SPECIFIC METHYLTRANSFERASE"/>
    <property type="match status" value="1"/>
</dbReference>
<dbReference type="OrthoDB" id="5376140at2759"/>
<keyword evidence="6" id="KW-0238">DNA-binding</keyword>
<dbReference type="GO" id="GO:0005634">
    <property type="term" value="C:nucleus"/>
    <property type="evidence" value="ECO:0007669"/>
    <property type="project" value="UniProtKB-SubCell"/>
</dbReference>
<dbReference type="PRINTS" id="PR00105">
    <property type="entry name" value="C5METTRFRASE"/>
</dbReference>
<dbReference type="AlphaFoldDB" id="A0A8T2QK09"/>
<dbReference type="InterPro" id="IPR017984">
    <property type="entry name" value="Chromo_dom_subgr"/>
</dbReference>
<keyword evidence="4 9" id="KW-0808">Transferase</keyword>
<dbReference type="GO" id="GO:0032259">
    <property type="term" value="P:methylation"/>
    <property type="evidence" value="ECO:0007669"/>
    <property type="project" value="UniProtKB-KW"/>
</dbReference>
<comment type="subcellular location">
    <subcellularLocation>
        <location evidence="1">Nucleus</location>
    </subcellularLocation>
</comment>
<dbReference type="SUPFAM" id="SSF54160">
    <property type="entry name" value="Chromo domain-like"/>
    <property type="match status" value="1"/>
</dbReference>
<evidence type="ECO:0000256" key="7">
    <source>
        <dbReference type="ARBA" id="ARBA00023242"/>
    </source>
</evidence>
<dbReference type="GO" id="GO:0044027">
    <property type="term" value="P:negative regulation of gene expression via chromosomal CpG island methylation"/>
    <property type="evidence" value="ECO:0007669"/>
    <property type="project" value="TreeGrafter"/>
</dbReference>
<dbReference type="InterPro" id="IPR023780">
    <property type="entry name" value="Chromo_domain"/>
</dbReference>
<dbReference type="GO" id="GO:0003682">
    <property type="term" value="F:chromatin binding"/>
    <property type="evidence" value="ECO:0007669"/>
    <property type="project" value="InterPro"/>
</dbReference>
<dbReference type="SMART" id="SM00439">
    <property type="entry name" value="BAH"/>
    <property type="match status" value="1"/>
</dbReference>
<dbReference type="Pfam" id="PF01426">
    <property type="entry name" value="BAH"/>
    <property type="match status" value="1"/>
</dbReference>
<dbReference type="PANTHER" id="PTHR10629:SF50">
    <property type="entry name" value="DNA (CYTOSINE-5)-METHYLTRANSFERASE CMT3"/>
    <property type="match status" value="1"/>
</dbReference>
<dbReference type="Gene3D" id="3.40.50.150">
    <property type="entry name" value="Vaccinia Virus protein VP39"/>
    <property type="match status" value="1"/>
</dbReference>
<evidence type="ECO:0000256" key="10">
    <source>
        <dbReference type="SAM" id="MobiDB-lite"/>
    </source>
</evidence>
<reference evidence="13" key="1">
    <citation type="submission" date="2021-08" db="EMBL/GenBank/DDBJ databases">
        <title>WGS assembly of Ceratopteris richardii.</title>
        <authorList>
            <person name="Marchant D.B."/>
            <person name="Chen G."/>
            <person name="Jenkins J."/>
            <person name="Shu S."/>
            <person name="Leebens-Mack J."/>
            <person name="Grimwood J."/>
            <person name="Schmutz J."/>
            <person name="Soltis P."/>
            <person name="Soltis D."/>
            <person name="Chen Z.-H."/>
        </authorList>
    </citation>
    <scope>NUCLEOTIDE SEQUENCE</scope>
    <source>
        <strain evidence="13">Whitten #5841</strain>
        <tissue evidence="13">Leaf</tissue>
    </source>
</reference>
<dbReference type="EMBL" id="CM035439">
    <property type="protein sequence ID" value="KAH7283944.1"/>
    <property type="molecule type" value="Genomic_DNA"/>
</dbReference>
<evidence type="ECO:0000313" key="14">
    <source>
        <dbReference type="Proteomes" id="UP000825935"/>
    </source>
</evidence>